<dbReference type="InterPro" id="IPR018506">
    <property type="entry name" value="Cyt_B5_heme-BS"/>
</dbReference>
<dbReference type="InterPro" id="IPR036400">
    <property type="entry name" value="Cyt_B5-like_heme/steroid_sf"/>
</dbReference>
<evidence type="ECO:0000256" key="4">
    <source>
        <dbReference type="ARBA" id="ARBA00038168"/>
    </source>
</evidence>
<dbReference type="GO" id="GO:0016020">
    <property type="term" value="C:membrane"/>
    <property type="evidence" value="ECO:0007669"/>
    <property type="project" value="TreeGrafter"/>
</dbReference>
<dbReference type="GeneID" id="116300197"/>
<dbReference type="PANTHER" id="PTHR19359:SF95">
    <property type="entry name" value="CYTOCHROME B5 TYPE B"/>
    <property type="match status" value="1"/>
</dbReference>
<dbReference type="GO" id="GO:0046872">
    <property type="term" value="F:metal ion binding"/>
    <property type="evidence" value="ECO:0007669"/>
    <property type="project" value="UniProtKB-UniRule"/>
</dbReference>
<evidence type="ECO:0000256" key="5">
    <source>
        <dbReference type="RuleBase" id="RU362121"/>
    </source>
</evidence>
<evidence type="ECO:0000256" key="2">
    <source>
        <dbReference type="ARBA" id="ARBA00022723"/>
    </source>
</evidence>
<dbReference type="RefSeq" id="XP_031564870.1">
    <property type="nucleotide sequence ID" value="XM_031709010.1"/>
</dbReference>
<dbReference type="SUPFAM" id="SSF55856">
    <property type="entry name" value="Cytochrome b5-like heme/steroid binding domain"/>
    <property type="match status" value="1"/>
</dbReference>
<dbReference type="Pfam" id="PF00173">
    <property type="entry name" value="Cyt-b5"/>
    <property type="match status" value="1"/>
</dbReference>
<feature type="domain" description="Cytochrome b5 heme-binding" evidence="6">
    <location>
        <begin position="10"/>
        <end position="89"/>
    </location>
</feature>
<organism evidence="7 8">
    <name type="scientific">Actinia tenebrosa</name>
    <name type="common">Australian red waratah sea anemone</name>
    <dbReference type="NCBI Taxonomy" id="6105"/>
    <lineage>
        <taxon>Eukaryota</taxon>
        <taxon>Metazoa</taxon>
        <taxon>Cnidaria</taxon>
        <taxon>Anthozoa</taxon>
        <taxon>Hexacorallia</taxon>
        <taxon>Actiniaria</taxon>
        <taxon>Actiniidae</taxon>
        <taxon>Actinia</taxon>
    </lineage>
</organism>
<reference evidence="8" key="1">
    <citation type="submission" date="2025-08" db="UniProtKB">
        <authorList>
            <consortium name="RefSeq"/>
        </authorList>
    </citation>
    <scope>IDENTIFICATION</scope>
    <source>
        <tissue evidence="8">Tentacle</tissue>
    </source>
</reference>
<gene>
    <name evidence="8" type="primary">LOC116300197</name>
</gene>
<dbReference type="PROSITE" id="PS50255">
    <property type="entry name" value="CYTOCHROME_B5_2"/>
    <property type="match status" value="1"/>
</dbReference>
<keyword evidence="3 5" id="KW-0408">Iron</keyword>
<comment type="similarity">
    <text evidence="4 5">Belongs to the cytochrome b5 family.</text>
</comment>
<keyword evidence="2 5" id="KW-0479">Metal-binding</keyword>
<dbReference type="Gene3D" id="3.10.120.10">
    <property type="entry name" value="Cytochrome b5-like heme/steroid binding domain"/>
    <property type="match status" value="1"/>
</dbReference>
<dbReference type="Proteomes" id="UP000515163">
    <property type="component" value="Unplaced"/>
</dbReference>
<evidence type="ECO:0000313" key="7">
    <source>
        <dbReference type="Proteomes" id="UP000515163"/>
    </source>
</evidence>
<sequence>MSSGCGVMDDRIVELEEVKQHKSEDDLWIIIDGKVYDVTPYVTEHPGGKAIFRNAGDDSSGGFHSQKAHGIVKNHINSLLKAFYVGRISQDK</sequence>
<evidence type="ECO:0000256" key="1">
    <source>
        <dbReference type="ARBA" id="ARBA00022617"/>
    </source>
</evidence>
<dbReference type="InterPro" id="IPR050668">
    <property type="entry name" value="Cytochrome_b5"/>
</dbReference>
<name>A0A6P8IEW6_ACTTE</name>
<keyword evidence="1 5" id="KW-0349">Heme</keyword>
<dbReference type="InterPro" id="IPR001199">
    <property type="entry name" value="Cyt_B5-like_heme/steroid-bd"/>
</dbReference>
<dbReference type="KEGG" id="aten:116300197"/>
<protein>
    <submittedName>
        <fullName evidence="8">Cytochrome B5-like protein</fullName>
    </submittedName>
</protein>
<proteinExistence type="inferred from homology"/>
<dbReference type="PROSITE" id="PS00191">
    <property type="entry name" value="CYTOCHROME_B5_1"/>
    <property type="match status" value="1"/>
</dbReference>
<dbReference type="GO" id="GO:0020037">
    <property type="term" value="F:heme binding"/>
    <property type="evidence" value="ECO:0007669"/>
    <property type="project" value="UniProtKB-UniRule"/>
</dbReference>
<evidence type="ECO:0000313" key="8">
    <source>
        <dbReference type="RefSeq" id="XP_031564870.1"/>
    </source>
</evidence>
<dbReference type="InParanoid" id="A0A6P8IEW6"/>
<dbReference type="PANTHER" id="PTHR19359">
    <property type="entry name" value="CYTOCHROME B5"/>
    <property type="match status" value="1"/>
</dbReference>
<dbReference type="AlphaFoldDB" id="A0A6P8IEW6"/>
<accession>A0A6P8IEW6</accession>
<dbReference type="FunFam" id="3.10.120.10:FF:000007">
    <property type="entry name" value="Sulfite oxidase, mitochondrial"/>
    <property type="match status" value="1"/>
</dbReference>
<dbReference type="SMART" id="SM01117">
    <property type="entry name" value="Cyt-b5"/>
    <property type="match status" value="1"/>
</dbReference>
<evidence type="ECO:0000256" key="3">
    <source>
        <dbReference type="ARBA" id="ARBA00023004"/>
    </source>
</evidence>
<dbReference type="OrthoDB" id="260519at2759"/>
<evidence type="ECO:0000259" key="6">
    <source>
        <dbReference type="PROSITE" id="PS50255"/>
    </source>
</evidence>
<keyword evidence="7" id="KW-1185">Reference proteome</keyword>